<keyword evidence="1" id="KW-1133">Transmembrane helix</keyword>
<evidence type="ECO:0000256" key="1">
    <source>
        <dbReference type="SAM" id="Phobius"/>
    </source>
</evidence>
<name>A0A1G9S9V5_9FLAO</name>
<evidence type="ECO:0000313" key="2">
    <source>
        <dbReference type="EMBL" id="SDM31565.1"/>
    </source>
</evidence>
<dbReference type="AlphaFoldDB" id="A0A1G9S9V5"/>
<keyword evidence="1" id="KW-0472">Membrane</keyword>
<keyword evidence="1" id="KW-0812">Transmembrane</keyword>
<organism evidence="2 3">
    <name type="scientific">Kriegella aquimaris</name>
    <dbReference type="NCBI Taxonomy" id="192904"/>
    <lineage>
        <taxon>Bacteria</taxon>
        <taxon>Pseudomonadati</taxon>
        <taxon>Bacteroidota</taxon>
        <taxon>Flavobacteriia</taxon>
        <taxon>Flavobacteriales</taxon>
        <taxon>Flavobacteriaceae</taxon>
        <taxon>Kriegella</taxon>
    </lineage>
</organism>
<sequence>MQYSYDIYCTSPLGFVKIHEKLDFAILNLAVAVLYGYIWSSYQQFLDFVRKKMPKWRLGV</sequence>
<proteinExistence type="predicted"/>
<evidence type="ECO:0000313" key="3">
    <source>
        <dbReference type="Proteomes" id="UP000199440"/>
    </source>
</evidence>
<feature type="transmembrane region" description="Helical" evidence="1">
    <location>
        <begin position="24"/>
        <end position="42"/>
    </location>
</feature>
<accession>A0A1G9S9V5</accession>
<reference evidence="3" key="1">
    <citation type="submission" date="2016-10" db="EMBL/GenBank/DDBJ databases">
        <authorList>
            <person name="Varghese N."/>
            <person name="Submissions S."/>
        </authorList>
    </citation>
    <scope>NUCLEOTIDE SEQUENCE [LARGE SCALE GENOMIC DNA]</scope>
    <source>
        <strain evidence="3">DSM 19886</strain>
    </source>
</reference>
<dbReference type="EMBL" id="FNGV01000007">
    <property type="protein sequence ID" value="SDM31565.1"/>
    <property type="molecule type" value="Genomic_DNA"/>
</dbReference>
<gene>
    <name evidence="2" type="ORF">SAMN04488514_107152</name>
</gene>
<protein>
    <submittedName>
        <fullName evidence="2">Uncharacterized protein</fullName>
    </submittedName>
</protein>
<dbReference type="Proteomes" id="UP000199440">
    <property type="component" value="Unassembled WGS sequence"/>
</dbReference>
<keyword evidence="3" id="KW-1185">Reference proteome</keyword>